<keyword evidence="7 8" id="KW-0472">Membrane</keyword>
<evidence type="ECO:0000256" key="3">
    <source>
        <dbReference type="ARBA" id="ARBA00022448"/>
    </source>
</evidence>
<keyword evidence="4" id="KW-1003">Cell membrane</keyword>
<dbReference type="EMBL" id="VLKH01000004">
    <property type="protein sequence ID" value="TWH80752.1"/>
    <property type="molecule type" value="Genomic_DNA"/>
</dbReference>
<dbReference type="Proteomes" id="UP000315343">
    <property type="component" value="Unassembled WGS sequence"/>
</dbReference>
<proteinExistence type="inferred from homology"/>
<reference evidence="10 11" key="1">
    <citation type="submission" date="2019-07" db="EMBL/GenBank/DDBJ databases">
        <title>Genomic Encyclopedia of Type Strains, Phase I: the one thousand microbial genomes (KMG-I) project.</title>
        <authorList>
            <person name="Kyrpides N."/>
        </authorList>
    </citation>
    <scope>NUCLEOTIDE SEQUENCE [LARGE SCALE GENOMIC DNA]</scope>
    <source>
        <strain evidence="10 11">DSM 13558</strain>
    </source>
</reference>
<dbReference type="PANTHER" id="PTHR43848:SF2">
    <property type="entry name" value="PUTRESCINE TRANSPORT SYSTEM PERMEASE PROTEIN POTI"/>
    <property type="match status" value="1"/>
</dbReference>
<dbReference type="CDD" id="cd13590">
    <property type="entry name" value="PBP2_PotD_PotF_like"/>
    <property type="match status" value="1"/>
</dbReference>
<comment type="similarity">
    <text evidence="2">Belongs to the binding-protein-dependent transport system permease family. CysTW subfamily.</text>
</comment>
<dbReference type="PRINTS" id="PR00909">
    <property type="entry name" value="SPERMDNBNDNG"/>
</dbReference>
<comment type="caution">
    <text evidence="10">The sequence shown here is derived from an EMBL/GenBank/DDBJ whole genome shotgun (WGS) entry which is preliminary data.</text>
</comment>
<evidence type="ECO:0000313" key="11">
    <source>
        <dbReference type="Proteomes" id="UP000315343"/>
    </source>
</evidence>
<dbReference type="GO" id="GO:0005886">
    <property type="term" value="C:plasma membrane"/>
    <property type="evidence" value="ECO:0007669"/>
    <property type="project" value="UniProtKB-SubCell"/>
</dbReference>
<keyword evidence="5 8" id="KW-0812">Transmembrane</keyword>
<evidence type="ECO:0000256" key="2">
    <source>
        <dbReference type="ARBA" id="ARBA00007069"/>
    </source>
</evidence>
<name>A0A562JC08_9FIRM</name>
<dbReference type="AlphaFoldDB" id="A0A562JC08"/>
<dbReference type="InterPro" id="IPR035906">
    <property type="entry name" value="MetI-like_sf"/>
</dbReference>
<feature type="transmembrane region" description="Helical" evidence="8">
    <location>
        <begin position="69"/>
        <end position="91"/>
    </location>
</feature>
<feature type="transmembrane region" description="Helical" evidence="8">
    <location>
        <begin position="103"/>
        <end position="124"/>
    </location>
</feature>
<feature type="transmembrane region" description="Helical" evidence="8">
    <location>
        <begin position="285"/>
        <end position="301"/>
    </location>
</feature>
<dbReference type="GO" id="GO:0019808">
    <property type="term" value="F:polyamine binding"/>
    <property type="evidence" value="ECO:0007669"/>
    <property type="project" value="InterPro"/>
</dbReference>
<dbReference type="InterPro" id="IPR001188">
    <property type="entry name" value="Sperm_putr-bd"/>
</dbReference>
<dbReference type="GO" id="GO:0015846">
    <property type="term" value="P:polyamine transport"/>
    <property type="evidence" value="ECO:0007669"/>
    <property type="project" value="InterPro"/>
</dbReference>
<dbReference type="SUPFAM" id="SSF53850">
    <property type="entry name" value="Periplasmic binding protein-like II"/>
    <property type="match status" value="1"/>
</dbReference>
<dbReference type="Gene3D" id="1.10.3720.10">
    <property type="entry name" value="MetI-like"/>
    <property type="match status" value="1"/>
</dbReference>
<dbReference type="Gene3D" id="3.40.190.10">
    <property type="entry name" value="Periplasmic binding protein-like II"/>
    <property type="match status" value="2"/>
</dbReference>
<dbReference type="CDD" id="cd06261">
    <property type="entry name" value="TM_PBP2"/>
    <property type="match status" value="1"/>
</dbReference>
<evidence type="ECO:0000313" key="10">
    <source>
        <dbReference type="EMBL" id="TWH80752.1"/>
    </source>
</evidence>
<evidence type="ECO:0000256" key="4">
    <source>
        <dbReference type="ARBA" id="ARBA00022475"/>
    </source>
</evidence>
<keyword evidence="6 8" id="KW-1133">Transmembrane helix</keyword>
<feature type="transmembrane region" description="Helical" evidence="8">
    <location>
        <begin position="177"/>
        <end position="200"/>
    </location>
</feature>
<accession>A0A562JC08</accession>
<dbReference type="Pfam" id="PF00528">
    <property type="entry name" value="BPD_transp_1"/>
    <property type="match status" value="1"/>
</dbReference>
<feature type="transmembrane region" description="Helical" evidence="8">
    <location>
        <begin position="12"/>
        <end position="35"/>
    </location>
</feature>
<evidence type="ECO:0000256" key="5">
    <source>
        <dbReference type="ARBA" id="ARBA00022692"/>
    </source>
</evidence>
<evidence type="ECO:0000256" key="6">
    <source>
        <dbReference type="ARBA" id="ARBA00022989"/>
    </source>
</evidence>
<sequence length="633" mass="70791">MVKNMKSKQNLLSLYSFIIYSVIYIPIIILIVFSFNDSKVNAMWQGFTFKWYLELFDNSSIVTAMTNSLMVAFVSALISTAIGTLAAVGMYKYKFRGKTVLDGLLYVPIIIPEIVMGIALLMFFSQLKIPTGALTLILAHTTFSVSYVVIVVRSKLEGFDPSLEEAAMDLGAKPLEIFYKITLPLIAPGILAGSLLAFTLSMDDVIVSFFVSGPGFTTLPLQIFSMVKFGVSPEINALSTLMLIFTLSIALFSEKLRFKSDKEKKVKERIILKEKINLKRSIKKIAALFIAVLIIAGVFTGCSKSEGGAGAKNEEVLNVFNWSEYLPEEVIEKFEEKYNIKVNYTTYASNEEMLAKLMAGGAQFDIAVSTDYMVDVMRNQNLIQEINMNNIPNYKNIGDEFKGLAFDAENKYTVPYMWGNAVVAVNTKMIDTEINSYADLWDSKLNNSMVVLDDQRAIIGIALKKLGYSFNETDPAKLEEAKNELVKLKDNIKIFDSDSPKTSLINGEAAVGYVWGAEAVLAQLENPDIKVFFPEEGLYLWQDNFVIPNGAPHKDNAELFINFLLEPEISAEISKSFPYANPNVEAHKLMDAETLDNEVIYPDSEIIKKGEHLRDLGETTVVYDEIWTELKSN</sequence>
<feature type="transmembrane region" description="Helical" evidence="8">
    <location>
        <begin position="235"/>
        <end position="252"/>
    </location>
</feature>
<dbReference type="Pfam" id="PF13416">
    <property type="entry name" value="SBP_bac_8"/>
    <property type="match status" value="1"/>
</dbReference>
<evidence type="ECO:0000259" key="9">
    <source>
        <dbReference type="PROSITE" id="PS50928"/>
    </source>
</evidence>
<comment type="subcellular location">
    <subcellularLocation>
        <location evidence="1 8">Cell membrane</location>
        <topology evidence="1 8">Multi-pass membrane protein</topology>
    </subcellularLocation>
</comment>
<dbReference type="GO" id="GO:0055085">
    <property type="term" value="P:transmembrane transport"/>
    <property type="evidence" value="ECO:0007669"/>
    <property type="project" value="InterPro"/>
</dbReference>
<keyword evidence="11" id="KW-1185">Reference proteome</keyword>
<dbReference type="SUPFAM" id="SSF161098">
    <property type="entry name" value="MetI-like"/>
    <property type="match status" value="1"/>
</dbReference>
<dbReference type="PANTHER" id="PTHR43848">
    <property type="entry name" value="PUTRESCINE TRANSPORT SYSTEM PERMEASE PROTEIN POTI"/>
    <property type="match status" value="1"/>
</dbReference>
<protein>
    <submittedName>
        <fullName evidence="10">Spermidine/putrescine transport system permease protein</fullName>
    </submittedName>
</protein>
<dbReference type="PROSITE" id="PS50928">
    <property type="entry name" value="ABC_TM1"/>
    <property type="match status" value="1"/>
</dbReference>
<feature type="domain" description="ABC transmembrane type-1" evidence="9">
    <location>
        <begin position="65"/>
        <end position="253"/>
    </location>
</feature>
<evidence type="ECO:0000256" key="8">
    <source>
        <dbReference type="RuleBase" id="RU363032"/>
    </source>
</evidence>
<dbReference type="GO" id="GO:0042597">
    <property type="term" value="C:periplasmic space"/>
    <property type="evidence" value="ECO:0007669"/>
    <property type="project" value="InterPro"/>
</dbReference>
<dbReference type="InterPro" id="IPR000515">
    <property type="entry name" value="MetI-like"/>
</dbReference>
<evidence type="ECO:0000256" key="1">
    <source>
        <dbReference type="ARBA" id="ARBA00004651"/>
    </source>
</evidence>
<dbReference type="InterPro" id="IPR006059">
    <property type="entry name" value="SBP"/>
</dbReference>
<feature type="transmembrane region" description="Helical" evidence="8">
    <location>
        <begin position="136"/>
        <end position="156"/>
    </location>
</feature>
<evidence type="ECO:0000256" key="7">
    <source>
        <dbReference type="ARBA" id="ARBA00023136"/>
    </source>
</evidence>
<organism evidence="10 11">
    <name type="scientific">Sedimentibacter saalensis</name>
    <dbReference type="NCBI Taxonomy" id="130788"/>
    <lineage>
        <taxon>Bacteria</taxon>
        <taxon>Bacillati</taxon>
        <taxon>Bacillota</taxon>
        <taxon>Tissierellia</taxon>
        <taxon>Sedimentibacter</taxon>
    </lineage>
</organism>
<keyword evidence="3 8" id="KW-0813">Transport</keyword>
<gene>
    <name evidence="10" type="ORF">LY60_02014</name>
</gene>
<dbReference type="InterPro" id="IPR051789">
    <property type="entry name" value="Bact_Polyamine_Transport"/>
</dbReference>